<name>A0A1S1MTR4_9GAMM</name>
<evidence type="ECO:0000256" key="1">
    <source>
        <dbReference type="ARBA" id="ARBA00005187"/>
    </source>
</evidence>
<dbReference type="GO" id="GO:0004066">
    <property type="term" value="F:asparagine synthase (glutamine-hydrolyzing) activity"/>
    <property type="evidence" value="ECO:0007669"/>
    <property type="project" value="UniProtKB-EC"/>
</dbReference>
<evidence type="ECO:0000313" key="12">
    <source>
        <dbReference type="Proteomes" id="UP000179786"/>
    </source>
</evidence>
<dbReference type="CDD" id="cd01991">
    <property type="entry name" value="Asn_synthase_B_C"/>
    <property type="match status" value="1"/>
</dbReference>
<evidence type="ECO:0000256" key="8">
    <source>
        <dbReference type="PIRSR" id="PIRSR001589-1"/>
    </source>
</evidence>
<accession>A0A1S1MTR4</accession>
<dbReference type="NCBIfam" id="TIGR01536">
    <property type="entry name" value="asn_synth_AEB"/>
    <property type="match status" value="1"/>
</dbReference>
<dbReference type="PANTHER" id="PTHR43284:SF1">
    <property type="entry name" value="ASPARAGINE SYNTHETASE"/>
    <property type="match status" value="1"/>
</dbReference>
<dbReference type="PROSITE" id="PS51278">
    <property type="entry name" value="GATASE_TYPE_2"/>
    <property type="match status" value="1"/>
</dbReference>
<dbReference type="InterPro" id="IPR006426">
    <property type="entry name" value="Asn_synth_AEB"/>
</dbReference>
<keyword evidence="12" id="KW-1185">Reference proteome</keyword>
<comment type="pathway">
    <text evidence="1">Amino-acid biosynthesis; L-asparagine biosynthesis; L-asparagine from L-aspartate (L-Gln route): step 1/1.</text>
</comment>
<feature type="binding site" evidence="9">
    <location>
        <position position="101"/>
    </location>
    <ligand>
        <name>L-glutamine</name>
        <dbReference type="ChEBI" id="CHEBI:58359"/>
    </ligand>
</feature>
<dbReference type="PANTHER" id="PTHR43284">
    <property type="entry name" value="ASPARAGINE SYNTHETASE (GLUTAMINE-HYDROLYZING)"/>
    <property type="match status" value="1"/>
</dbReference>
<dbReference type="STRING" id="1859457.BET10_13985"/>
<dbReference type="EMBL" id="MKJU01000027">
    <property type="protein sequence ID" value="OHU89899.1"/>
    <property type="molecule type" value="Genomic_DNA"/>
</dbReference>
<dbReference type="SUPFAM" id="SSF56235">
    <property type="entry name" value="N-terminal nucleophile aminohydrolases (Ntn hydrolases)"/>
    <property type="match status" value="1"/>
</dbReference>
<protein>
    <recommendedName>
        <fullName evidence="3">asparagine synthase (glutamine-hydrolyzing)</fullName>
        <ecNumber evidence="3">6.3.5.4</ecNumber>
    </recommendedName>
</protein>
<keyword evidence="8" id="KW-0028">Amino-acid biosynthesis</keyword>
<dbReference type="Pfam" id="PF13537">
    <property type="entry name" value="GATase_7"/>
    <property type="match status" value="1"/>
</dbReference>
<dbReference type="GO" id="GO:0006529">
    <property type="term" value="P:asparagine biosynthetic process"/>
    <property type="evidence" value="ECO:0007669"/>
    <property type="project" value="UniProtKB-KW"/>
</dbReference>
<dbReference type="RefSeq" id="WP_070985866.1">
    <property type="nucleotide sequence ID" value="NZ_MKJU01000027.1"/>
</dbReference>
<dbReference type="GO" id="GO:0005524">
    <property type="term" value="F:ATP binding"/>
    <property type="evidence" value="ECO:0007669"/>
    <property type="project" value="UniProtKB-KW"/>
</dbReference>
<evidence type="ECO:0000256" key="3">
    <source>
        <dbReference type="ARBA" id="ARBA00012737"/>
    </source>
</evidence>
<dbReference type="EC" id="6.3.5.4" evidence="3"/>
<dbReference type="CDD" id="cd00712">
    <property type="entry name" value="AsnB"/>
    <property type="match status" value="1"/>
</dbReference>
<keyword evidence="6 8" id="KW-0315">Glutamine amidotransferase</keyword>
<dbReference type="AlphaFoldDB" id="A0A1S1MTR4"/>
<keyword evidence="8" id="KW-0061">Asparagine biosynthesis</keyword>
<dbReference type="InterPro" id="IPR017932">
    <property type="entry name" value="GATase_2_dom"/>
</dbReference>
<dbReference type="GO" id="GO:0005829">
    <property type="term" value="C:cytosol"/>
    <property type="evidence" value="ECO:0007669"/>
    <property type="project" value="TreeGrafter"/>
</dbReference>
<dbReference type="SUPFAM" id="SSF52402">
    <property type="entry name" value="Adenine nucleotide alpha hydrolases-like"/>
    <property type="match status" value="1"/>
</dbReference>
<gene>
    <name evidence="11" type="ORF">BET10_13985</name>
</gene>
<dbReference type="InterPro" id="IPR051786">
    <property type="entry name" value="ASN_synthetase/amidase"/>
</dbReference>
<sequence>MCGFVGIINYNGAGCSLESLALLQSMGEQIAHRGPDDTQYFCDGPLGVVFNRLSIVDLKSGNQPFFNEDRSVMLVVNGEMYNHKQLKSQLQGHHVFQSESDCEVLLHLYEEHGIDALEMVNGMFAAAIWDMRRQCLYLARDRLGIKPLYYSNFNGQLAFSSELKALLTHPDCPREFDWFQALSGRNSPLIEQQSLPTYFKDIHYLPAGNYLSIELGDSKIDQHVWWNYPSLSEEEQLADTRSKKEIIGQYAHTLETAVSRRLMSDVGVGLFLSGGIDSVAIAAFASKQSPDLQTFSAFSQSTFQNGDAKSSFEAAQHLGLSNHQVNFSWHNNSFKASHWKDLVWLLETPEIDAEHLYKYHLHRYARHHFPNLKVMLLGQGSDEFNGGYSHFYLEKFRPDLHESNYGWPALMETMHEIERHYLSSGQNSEISHYGNLVDRQFMAASSNSQLSTHPWQTYTRMNRQNLQMYNLWHEDRTSSGNSIESRVPFLDHELVELCAKVPEKYYQDLFWDKRILREAMKPWLPERFYERPKVPFFMGQDQRYTQRMMYNLLIDDDYALLNEAFGDSRHSVISTKELNRLIDSIPEDPEYQGVEMLLKITNMGLLEKMARELPIPHKHVSDSYTVLDSLNITDWSEQEQSSLQESISARRTDLCLDRPIALASNVQLLSNSSQMYQSTCIFIAVNGRIEYELSEEGEGDWLKVIQHIDGTRSLEKICIELEIPMSKVRKHIEEAIDYNIIKFI</sequence>
<dbReference type="Proteomes" id="UP000179786">
    <property type="component" value="Unassembled WGS sequence"/>
</dbReference>
<dbReference type="InterPro" id="IPR001962">
    <property type="entry name" value="Asn_synthase"/>
</dbReference>
<evidence type="ECO:0000256" key="9">
    <source>
        <dbReference type="PIRSR" id="PIRSR001589-2"/>
    </source>
</evidence>
<feature type="active site" description="For GATase activity" evidence="8">
    <location>
        <position position="2"/>
    </location>
</feature>
<dbReference type="OrthoDB" id="9763290at2"/>
<dbReference type="Pfam" id="PF00733">
    <property type="entry name" value="Asn_synthase"/>
    <property type="match status" value="1"/>
</dbReference>
<dbReference type="Gene3D" id="3.40.50.620">
    <property type="entry name" value="HUPs"/>
    <property type="match status" value="1"/>
</dbReference>
<evidence type="ECO:0000256" key="2">
    <source>
        <dbReference type="ARBA" id="ARBA00005752"/>
    </source>
</evidence>
<dbReference type="InterPro" id="IPR029055">
    <property type="entry name" value="Ntn_hydrolases_N"/>
</dbReference>
<organism evidence="11 12">
    <name type="scientific">Pseudoalteromonas amylolytica</name>
    <dbReference type="NCBI Taxonomy" id="1859457"/>
    <lineage>
        <taxon>Bacteria</taxon>
        <taxon>Pseudomonadati</taxon>
        <taxon>Pseudomonadota</taxon>
        <taxon>Gammaproteobacteria</taxon>
        <taxon>Alteromonadales</taxon>
        <taxon>Pseudoalteromonadaceae</taxon>
        <taxon>Pseudoalteromonas</taxon>
    </lineage>
</organism>
<keyword evidence="5 9" id="KW-0067">ATP-binding</keyword>
<keyword evidence="4 9" id="KW-0547">Nucleotide-binding</keyword>
<evidence type="ECO:0000259" key="10">
    <source>
        <dbReference type="PROSITE" id="PS51278"/>
    </source>
</evidence>
<evidence type="ECO:0000313" key="11">
    <source>
        <dbReference type="EMBL" id="OHU89899.1"/>
    </source>
</evidence>
<comment type="caution">
    <text evidence="11">The sequence shown here is derived from an EMBL/GenBank/DDBJ whole genome shotgun (WGS) entry which is preliminary data.</text>
</comment>
<evidence type="ECO:0000256" key="6">
    <source>
        <dbReference type="ARBA" id="ARBA00022962"/>
    </source>
</evidence>
<proteinExistence type="inferred from homology"/>
<comment type="catalytic activity">
    <reaction evidence="7">
        <text>L-aspartate + L-glutamine + ATP + H2O = L-asparagine + L-glutamate + AMP + diphosphate + H(+)</text>
        <dbReference type="Rhea" id="RHEA:12228"/>
        <dbReference type="ChEBI" id="CHEBI:15377"/>
        <dbReference type="ChEBI" id="CHEBI:15378"/>
        <dbReference type="ChEBI" id="CHEBI:29985"/>
        <dbReference type="ChEBI" id="CHEBI:29991"/>
        <dbReference type="ChEBI" id="CHEBI:30616"/>
        <dbReference type="ChEBI" id="CHEBI:33019"/>
        <dbReference type="ChEBI" id="CHEBI:58048"/>
        <dbReference type="ChEBI" id="CHEBI:58359"/>
        <dbReference type="ChEBI" id="CHEBI:456215"/>
        <dbReference type="EC" id="6.3.5.4"/>
    </reaction>
</comment>
<evidence type="ECO:0000256" key="7">
    <source>
        <dbReference type="ARBA" id="ARBA00048741"/>
    </source>
</evidence>
<evidence type="ECO:0000256" key="4">
    <source>
        <dbReference type="ARBA" id="ARBA00022741"/>
    </source>
</evidence>
<evidence type="ECO:0000256" key="5">
    <source>
        <dbReference type="ARBA" id="ARBA00022840"/>
    </source>
</evidence>
<dbReference type="InterPro" id="IPR033738">
    <property type="entry name" value="AsnB_N"/>
</dbReference>
<feature type="domain" description="Glutamine amidotransferase type-2" evidence="10">
    <location>
        <begin position="2"/>
        <end position="216"/>
    </location>
</feature>
<dbReference type="InterPro" id="IPR014729">
    <property type="entry name" value="Rossmann-like_a/b/a_fold"/>
</dbReference>
<dbReference type="PIRSF" id="PIRSF001589">
    <property type="entry name" value="Asn_synthetase_glu-h"/>
    <property type="match status" value="1"/>
</dbReference>
<dbReference type="Gene3D" id="3.60.20.10">
    <property type="entry name" value="Glutamine Phosphoribosylpyrophosphate, subunit 1, domain 1"/>
    <property type="match status" value="1"/>
</dbReference>
<comment type="similarity">
    <text evidence="2">Belongs to the asparagine synthetase family.</text>
</comment>
<reference evidence="11 12" key="1">
    <citation type="submission" date="2016-09" db="EMBL/GenBank/DDBJ databases">
        <title>Pseudoalteromonas amylolytica sp. nov., isolated from the surface seawater.</title>
        <authorList>
            <person name="Wu Y.-H."/>
            <person name="Cheng H."/>
            <person name="Jin X.-B."/>
            <person name="Wang C.-S."/>
            <person name="Xu X.-W."/>
        </authorList>
    </citation>
    <scope>NUCLEOTIDE SEQUENCE [LARGE SCALE GENOMIC DNA]</scope>
    <source>
        <strain evidence="11 12">JW1</strain>
    </source>
</reference>